<dbReference type="InterPro" id="IPR007362">
    <property type="entry name" value="DUF429"/>
</dbReference>
<reference evidence="1 2" key="1">
    <citation type="journal article" date="2015" name="Genome Announc.">
        <title>Draft genome sequence of a Halorubrum H3 strain isolated from the burlinskoye salt lake (Altai Krai, Russia).</title>
        <authorList>
            <person name="Rozanov A.S."/>
            <person name="Bryanskaya A.V."/>
            <person name="Malup T.K."/>
            <person name="Kotenko A.V."/>
            <person name="Peltek S.E."/>
        </authorList>
    </citation>
    <scope>NUCLEOTIDE SEQUENCE [LARGE SCALE GENOMIC DNA]</scope>
    <source>
        <strain evidence="1 2">H3</strain>
    </source>
</reference>
<dbReference type="Pfam" id="PF04250">
    <property type="entry name" value="DUF429"/>
    <property type="match status" value="1"/>
</dbReference>
<dbReference type="Proteomes" id="UP000053331">
    <property type="component" value="Unassembled WGS sequence"/>
</dbReference>
<evidence type="ECO:0000313" key="1">
    <source>
        <dbReference type="EMBL" id="KKF39674.1"/>
    </source>
</evidence>
<dbReference type="AlphaFoldDB" id="A0A0F8D5W0"/>
<keyword evidence="2" id="KW-1185">Reference proteome</keyword>
<comment type="caution">
    <text evidence="1">The sequence shown here is derived from an EMBL/GenBank/DDBJ whole genome shotgun (WGS) entry which is preliminary data.</text>
</comment>
<gene>
    <name evidence="1" type="ORF">FK85_26715</name>
</gene>
<proteinExistence type="predicted"/>
<accession>A0A0F8D5W0</accession>
<sequence>MSGETVAGVDWAGGKWLAIVLKDGAREEYLREEHLSSIWESDWDFDRILIDVPIGLPHDEETLDKREILDSAARSVTGRPGSVFPAPSRGACEAAKDGDDYETVAEQNQDDIGKGLSKQSYNIAAAIGEVDAFLRENGAASEVVIESHPEVCFRGLLGEQLTHSKKTAQGIGERLKALDGHLDNPSVVFGEICRDLDHESGEIDVDDVIDALGLAVVAAYPEEDLNFLPHDKEYRDGAKIPMRMAYWSEDRLS</sequence>
<name>A0A0F8D5W0_9EURY</name>
<organism evidence="1 2">
    <name type="scientific">Halorubrum saccharovorum</name>
    <dbReference type="NCBI Taxonomy" id="2248"/>
    <lineage>
        <taxon>Archaea</taxon>
        <taxon>Methanobacteriati</taxon>
        <taxon>Methanobacteriota</taxon>
        <taxon>Stenosarchaea group</taxon>
        <taxon>Halobacteria</taxon>
        <taxon>Halobacteriales</taxon>
        <taxon>Haloferacaceae</taxon>
        <taxon>Halorubrum</taxon>
    </lineage>
</organism>
<dbReference type="EMBL" id="JNFH02000027">
    <property type="protein sequence ID" value="KKF39674.1"/>
    <property type="molecule type" value="Genomic_DNA"/>
</dbReference>
<evidence type="ECO:0008006" key="3">
    <source>
        <dbReference type="Google" id="ProtNLM"/>
    </source>
</evidence>
<dbReference type="OrthoDB" id="132880at2157"/>
<protein>
    <recommendedName>
        <fullName evidence="3">DUF429 domain-containing protein</fullName>
    </recommendedName>
</protein>
<evidence type="ECO:0000313" key="2">
    <source>
        <dbReference type="Proteomes" id="UP000053331"/>
    </source>
</evidence>